<protein>
    <recommendedName>
        <fullName evidence="6">Yip1 domain-containing protein</fullName>
    </recommendedName>
</protein>
<sequence length="237" mass="27817">MSYRNEIPCSNCGSLNFDFEYKCKNCKSFLRERIVNIDLGETLLRLIDSPSEAFYKIKFSEHKNYVLFIALLLSIRFLIISRFISVPFVHNEIELSLLLSLGISILLTFIVLMLISFISSKIFALKKIKTRFRDIFSVITYSFVPSLLSIFILFPIELVFYGEYLFSNNPYPYQIKESIFYFLLILEILMILWSIFLLTIGLNVFLKSRFLSFILSISIWIIILVALFIQSKIFLIH</sequence>
<dbReference type="HOGENOM" id="CLU_1169426_0_0_10"/>
<proteinExistence type="predicted"/>
<keyword evidence="2 5" id="KW-0812">Transmembrane</keyword>
<gene>
    <name evidence="7" type="ordered locus">IALB_1586</name>
</gene>
<evidence type="ECO:0000256" key="4">
    <source>
        <dbReference type="ARBA" id="ARBA00023136"/>
    </source>
</evidence>
<dbReference type="KEGG" id="ial:IALB_1586"/>
<evidence type="ECO:0000256" key="3">
    <source>
        <dbReference type="ARBA" id="ARBA00022989"/>
    </source>
</evidence>
<feature type="transmembrane region" description="Helical" evidence="5">
    <location>
        <begin position="138"/>
        <end position="159"/>
    </location>
</feature>
<evidence type="ECO:0000256" key="1">
    <source>
        <dbReference type="ARBA" id="ARBA00004141"/>
    </source>
</evidence>
<evidence type="ECO:0000256" key="5">
    <source>
        <dbReference type="SAM" id="Phobius"/>
    </source>
</evidence>
<feature type="transmembrane region" description="Helical" evidence="5">
    <location>
        <begin position="210"/>
        <end position="229"/>
    </location>
</feature>
<organism evidence="7 8">
    <name type="scientific">Ignavibacterium album (strain DSM 19864 / JCM 16511 / NBRC 101810 / Mat9-16)</name>
    <dbReference type="NCBI Taxonomy" id="945713"/>
    <lineage>
        <taxon>Bacteria</taxon>
        <taxon>Pseudomonadati</taxon>
        <taxon>Ignavibacteriota</taxon>
        <taxon>Ignavibacteria</taxon>
        <taxon>Ignavibacteriales</taxon>
        <taxon>Ignavibacteriaceae</taxon>
        <taxon>Ignavibacterium</taxon>
    </lineage>
</organism>
<dbReference type="GO" id="GO:0016020">
    <property type="term" value="C:membrane"/>
    <property type="evidence" value="ECO:0007669"/>
    <property type="project" value="UniProtKB-SubCell"/>
</dbReference>
<feature type="transmembrane region" description="Helical" evidence="5">
    <location>
        <begin position="179"/>
        <end position="198"/>
    </location>
</feature>
<reference evidence="7 8" key="1">
    <citation type="journal article" date="2012" name="Front. Microbiol.">
        <title>Complete genome of Ignavibacterium album, a metabolically versatile, flagellated, facultative anaerobe from the phylum Chlorobi.</title>
        <authorList>
            <person name="Liu Z."/>
            <person name="Frigaard N.-U."/>
            <person name="Vogl K."/>
            <person name="Iino T."/>
            <person name="Ohkuma M."/>
            <person name="Overmann J."/>
            <person name="Bryant D.A."/>
        </authorList>
    </citation>
    <scope>NUCLEOTIDE SEQUENCE [LARGE SCALE GENOMIC DNA]</scope>
    <source>
        <strain evidence="8">DSM 19864 / JCM 16511 / NBRC 101810 / Mat9-16</strain>
    </source>
</reference>
<feature type="domain" description="Yip1" evidence="6">
    <location>
        <begin position="46"/>
        <end position="228"/>
    </location>
</feature>
<evidence type="ECO:0000313" key="7">
    <source>
        <dbReference type="EMBL" id="AFH49294.1"/>
    </source>
</evidence>
<name>I0AJY7_IGNAJ</name>
<dbReference type="Proteomes" id="UP000007394">
    <property type="component" value="Chromosome"/>
</dbReference>
<dbReference type="RefSeq" id="WP_014560447.1">
    <property type="nucleotide sequence ID" value="NC_017464.1"/>
</dbReference>
<evidence type="ECO:0000256" key="2">
    <source>
        <dbReference type="ARBA" id="ARBA00022692"/>
    </source>
</evidence>
<dbReference type="InterPro" id="IPR006977">
    <property type="entry name" value="Yip1_dom"/>
</dbReference>
<dbReference type="STRING" id="945713.IALB_1586"/>
<dbReference type="AlphaFoldDB" id="I0AJY7"/>
<keyword evidence="4 5" id="KW-0472">Membrane</keyword>
<keyword evidence="3 5" id="KW-1133">Transmembrane helix</keyword>
<evidence type="ECO:0000259" key="6">
    <source>
        <dbReference type="Pfam" id="PF04893"/>
    </source>
</evidence>
<evidence type="ECO:0000313" key="8">
    <source>
        <dbReference type="Proteomes" id="UP000007394"/>
    </source>
</evidence>
<comment type="subcellular location">
    <subcellularLocation>
        <location evidence="1">Membrane</location>
        <topology evidence="1">Multi-pass membrane protein</topology>
    </subcellularLocation>
</comment>
<feature type="transmembrane region" description="Helical" evidence="5">
    <location>
        <begin position="65"/>
        <end position="85"/>
    </location>
</feature>
<dbReference type="OrthoDB" id="332228at2"/>
<feature type="transmembrane region" description="Helical" evidence="5">
    <location>
        <begin position="97"/>
        <end position="118"/>
    </location>
</feature>
<dbReference type="EMBL" id="CP003418">
    <property type="protein sequence ID" value="AFH49294.1"/>
    <property type="molecule type" value="Genomic_DNA"/>
</dbReference>
<accession>I0AJY7</accession>
<keyword evidence="8" id="KW-1185">Reference proteome</keyword>
<dbReference type="Pfam" id="PF04893">
    <property type="entry name" value="Yip1"/>
    <property type="match status" value="1"/>
</dbReference>